<dbReference type="GO" id="GO:0032259">
    <property type="term" value="P:methylation"/>
    <property type="evidence" value="ECO:0007669"/>
    <property type="project" value="UniProtKB-KW"/>
</dbReference>
<gene>
    <name evidence="2" type="ORF">B0T18DRAFT_251826</name>
</gene>
<evidence type="ECO:0000313" key="3">
    <source>
        <dbReference type="Proteomes" id="UP001172155"/>
    </source>
</evidence>
<dbReference type="Proteomes" id="UP001172155">
    <property type="component" value="Unassembled WGS sequence"/>
</dbReference>
<evidence type="ECO:0000256" key="1">
    <source>
        <dbReference type="ARBA" id="ARBA00038158"/>
    </source>
</evidence>
<protein>
    <submittedName>
        <fullName evidence="2">S-adenosyl-L-methionine-dependent methyltransferase</fullName>
    </submittedName>
</protein>
<evidence type="ECO:0000313" key="2">
    <source>
        <dbReference type="EMBL" id="KAK0738730.1"/>
    </source>
</evidence>
<proteinExistence type="inferred from homology"/>
<dbReference type="AlphaFoldDB" id="A0AA40BQV1"/>
<dbReference type="SUPFAM" id="SSF53335">
    <property type="entry name" value="S-adenosyl-L-methionine-dependent methyltransferases"/>
    <property type="match status" value="1"/>
</dbReference>
<dbReference type="Pfam" id="PF13489">
    <property type="entry name" value="Methyltransf_23"/>
    <property type="match status" value="1"/>
</dbReference>
<dbReference type="InterPro" id="IPR029063">
    <property type="entry name" value="SAM-dependent_MTases_sf"/>
</dbReference>
<keyword evidence="3" id="KW-1185">Reference proteome</keyword>
<accession>A0AA40BQV1</accession>
<name>A0AA40BQV1_9PEZI</name>
<comment type="similarity">
    <text evidence="1">Belongs to the methyltransferase superfamily. LaeA methyltransferase family.</text>
</comment>
<sequence>MPELWFWDRSRLTTSMMLLIPSMAIFKFREEHGRTYHAYKAGAYFMPNDSHNLCILCQENRLFTAPISADKPPKRVLDAGCGTGIWAIEFADQFPESAVVGVDLSPIQPDFVPPNVEFFVDDLEEEWTYQTSFDFIYMRLLTGSILDWPKLFDQAFKNLNPGGYIELFDTLNPLTSDDNTLPADSAIAKWNRLLVEASQKINRPLDSLTKYKDQLTEAGFVNIVESRFKWPMNTWPKDRHHKLCGAWSHENFLQGVQAVSLILFTNVLGWSKDEIEILLVDVRKDVKNRQIHAYWPIHVVYAQKSEESA</sequence>
<organism evidence="2 3">
    <name type="scientific">Schizothecium vesticola</name>
    <dbReference type="NCBI Taxonomy" id="314040"/>
    <lineage>
        <taxon>Eukaryota</taxon>
        <taxon>Fungi</taxon>
        <taxon>Dikarya</taxon>
        <taxon>Ascomycota</taxon>
        <taxon>Pezizomycotina</taxon>
        <taxon>Sordariomycetes</taxon>
        <taxon>Sordariomycetidae</taxon>
        <taxon>Sordariales</taxon>
        <taxon>Schizotheciaceae</taxon>
        <taxon>Schizothecium</taxon>
    </lineage>
</organism>
<dbReference type="PANTHER" id="PTHR43591:SF31">
    <property type="entry name" value="LAEA-LIKE, PUTATIVE (AFU_ORTHOLOGUE AFUA_8G01930)-RELATED"/>
    <property type="match status" value="1"/>
</dbReference>
<dbReference type="CDD" id="cd02440">
    <property type="entry name" value="AdoMet_MTases"/>
    <property type="match status" value="1"/>
</dbReference>
<dbReference type="Gene3D" id="3.40.50.150">
    <property type="entry name" value="Vaccinia Virus protein VP39"/>
    <property type="match status" value="1"/>
</dbReference>
<dbReference type="PANTHER" id="PTHR43591">
    <property type="entry name" value="METHYLTRANSFERASE"/>
    <property type="match status" value="1"/>
</dbReference>
<dbReference type="EMBL" id="JAUKUD010000007">
    <property type="protein sequence ID" value="KAK0738730.1"/>
    <property type="molecule type" value="Genomic_DNA"/>
</dbReference>
<reference evidence="2" key="1">
    <citation type="submission" date="2023-06" db="EMBL/GenBank/DDBJ databases">
        <title>Genome-scale phylogeny and comparative genomics of the fungal order Sordariales.</title>
        <authorList>
            <consortium name="Lawrence Berkeley National Laboratory"/>
            <person name="Hensen N."/>
            <person name="Bonometti L."/>
            <person name="Westerberg I."/>
            <person name="Brannstrom I.O."/>
            <person name="Guillou S."/>
            <person name="Cros-Aarteil S."/>
            <person name="Calhoun S."/>
            <person name="Haridas S."/>
            <person name="Kuo A."/>
            <person name="Mondo S."/>
            <person name="Pangilinan J."/>
            <person name="Riley R."/>
            <person name="LaButti K."/>
            <person name="Andreopoulos B."/>
            <person name="Lipzen A."/>
            <person name="Chen C."/>
            <person name="Yanf M."/>
            <person name="Daum C."/>
            <person name="Ng V."/>
            <person name="Clum A."/>
            <person name="Steindorff A."/>
            <person name="Ohm R."/>
            <person name="Martin F."/>
            <person name="Silar P."/>
            <person name="Natvig D."/>
            <person name="Lalanne C."/>
            <person name="Gautier V."/>
            <person name="Ament-velasquez S.L."/>
            <person name="Kruys A."/>
            <person name="Hutchinson M.I."/>
            <person name="Powell A.J."/>
            <person name="Barry K."/>
            <person name="Miller A.N."/>
            <person name="Grigoriev I.V."/>
            <person name="Debuchy R."/>
            <person name="Gladieux P."/>
            <person name="Thoren M.H."/>
            <person name="Johannesson H."/>
        </authorList>
    </citation>
    <scope>NUCLEOTIDE SEQUENCE</scope>
    <source>
        <strain evidence="2">SMH3187-1</strain>
    </source>
</reference>
<dbReference type="GO" id="GO:0008168">
    <property type="term" value="F:methyltransferase activity"/>
    <property type="evidence" value="ECO:0007669"/>
    <property type="project" value="UniProtKB-KW"/>
</dbReference>
<keyword evidence="2" id="KW-0489">Methyltransferase</keyword>
<comment type="caution">
    <text evidence="2">The sequence shown here is derived from an EMBL/GenBank/DDBJ whole genome shotgun (WGS) entry which is preliminary data.</text>
</comment>
<keyword evidence="2" id="KW-0808">Transferase</keyword>